<evidence type="ECO:0000313" key="3">
    <source>
        <dbReference type="Proteomes" id="UP001178508"/>
    </source>
</evidence>
<proteinExistence type="predicted"/>
<protein>
    <submittedName>
        <fullName evidence="2">Uncharacterized protein</fullName>
    </submittedName>
</protein>
<organism evidence="2 3">
    <name type="scientific">Xyrichtys novacula</name>
    <name type="common">Pearly razorfish</name>
    <name type="synonym">Hemipteronotus novacula</name>
    <dbReference type="NCBI Taxonomy" id="13765"/>
    <lineage>
        <taxon>Eukaryota</taxon>
        <taxon>Metazoa</taxon>
        <taxon>Chordata</taxon>
        <taxon>Craniata</taxon>
        <taxon>Vertebrata</taxon>
        <taxon>Euteleostomi</taxon>
        <taxon>Actinopterygii</taxon>
        <taxon>Neopterygii</taxon>
        <taxon>Teleostei</taxon>
        <taxon>Neoteleostei</taxon>
        <taxon>Acanthomorphata</taxon>
        <taxon>Eupercaria</taxon>
        <taxon>Labriformes</taxon>
        <taxon>Labridae</taxon>
        <taxon>Xyrichtys</taxon>
    </lineage>
</organism>
<dbReference type="Proteomes" id="UP001178508">
    <property type="component" value="Chromosome 20"/>
</dbReference>
<name>A0AAV1H846_XYRNO</name>
<keyword evidence="3" id="KW-1185">Reference proteome</keyword>
<sequence>MADPSQGAPRGRPADTQERSSGPYPSQSTKYHLPQPLRRTANNLWLMARAIKGSKSSERSTGTR</sequence>
<feature type="region of interest" description="Disordered" evidence="1">
    <location>
        <begin position="1"/>
        <end position="38"/>
    </location>
</feature>
<accession>A0AAV1H846</accession>
<dbReference type="AlphaFoldDB" id="A0AAV1H846"/>
<feature type="compositionally biased region" description="Polar residues" evidence="1">
    <location>
        <begin position="19"/>
        <end position="30"/>
    </location>
</feature>
<gene>
    <name evidence="2" type="ORF">XNOV1_A019026</name>
</gene>
<evidence type="ECO:0000313" key="2">
    <source>
        <dbReference type="EMBL" id="CAJ1081760.1"/>
    </source>
</evidence>
<dbReference type="EMBL" id="OY660883">
    <property type="protein sequence ID" value="CAJ1081760.1"/>
    <property type="molecule type" value="Genomic_DNA"/>
</dbReference>
<evidence type="ECO:0000256" key="1">
    <source>
        <dbReference type="SAM" id="MobiDB-lite"/>
    </source>
</evidence>
<reference evidence="2" key="1">
    <citation type="submission" date="2023-08" db="EMBL/GenBank/DDBJ databases">
        <authorList>
            <person name="Alioto T."/>
            <person name="Alioto T."/>
            <person name="Gomez Garrido J."/>
        </authorList>
    </citation>
    <scope>NUCLEOTIDE SEQUENCE</scope>
</reference>